<feature type="region of interest" description="Disordered" evidence="1">
    <location>
        <begin position="106"/>
        <end position="132"/>
    </location>
</feature>
<dbReference type="Pfam" id="PF02482">
    <property type="entry name" value="Ribosomal_S30AE"/>
    <property type="match status" value="1"/>
</dbReference>
<dbReference type="SUPFAM" id="SSF69754">
    <property type="entry name" value="Ribosome binding protein Y (YfiA homologue)"/>
    <property type="match status" value="1"/>
</dbReference>
<dbReference type="InterPro" id="IPR036567">
    <property type="entry name" value="RHF-like"/>
</dbReference>
<organism evidence="2 3">
    <name type="scientific">Hydrogenophaga laconesensis</name>
    <dbReference type="NCBI Taxonomy" id="1805971"/>
    <lineage>
        <taxon>Bacteria</taxon>
        <taxon>Pseudomonadati</taxon>
        <taxon>Pseudomonadota</taxon>
        <taxon>Betaproteobacteria</taxon>
        <taxon>Burkholderiales</taxon>
        <taxon>Comamonadaceae</taxon>
        <taxon>Hydrogenophaga</taxon>
    </lineage>
</organism>
<dbReference type="EMBL" id="JAVDWE010000022">
    <property type="protein sequence ID" value="MDR7097287.1"/>
    <property type="molecule type" value="Genomic_DNA"/>
</dbReference>
<dbReference type="InterPro" id="IPR003489">
    <property type="entry name" value="RHF/RaiA"/>
</dbReference>
<keyword evidence="3" id="KW-1185">Reference proteome</keyword>
<name>A0ABU1VIH2_9BURK</name>
<evidence type="ECO:0000256" key="1">
    <source>
        <dbReference type="SAM" id="MobiDB-lite"/>
    </source>
</evidence>
<dbReference type="RefSeq" id="WP_204735637.1">
    <property type="nucleotide sequence ID" value="NZ_JAVDWE010000022.1"/>
</dbReference>
<evidence type="ECO:0000313" key="3">
    <source>
        <dbReference type="Proteomes" id="UP001265550"/>
    </source>
</evidence>
<sequence length="132" mass="14721">MNIDIHSQGFPLTSALADHAKRRLRFVLTRHSDRIQRVVVRIGDENGPRGGVDKFCRIQVHLLDAPVAVIDELGADLYTVIDRAADRVGRVVVKHLDRSRIDRRPGRADAHLIAPEELAPTPHPAHPEGERA</sequence>
<dbReference type="Proteomes" id="UP001265550">
    <property type="component" value="Unassembled WGS sequence"/>
</dbReference>
<dbReference type="Gene3D" id="3.30.160.100">
    <property type="entry name" value="Ribosome hibernation promotion factor-like"/>
    <property type="match status" value="1"/>
</dbReference>
<accession>A0ABU1VIH2</accession>
<proteinExistence type="predicted"/>
<gene>
    <name evidence="2" type="ORF">J2X09_005061</name>
</gene>
<protein>
    <submittedName>
        <fullName evidence="2">Ribosome-associated translation inhibitor RaiA</fullName>
    </submittedName>
</protein>
<evidence type="ECO:0000313" key="2">
    <source>
        <dbReference type="EMBL" id="MDR7097287.1"/>
    </source>
</evidence>
<comment type="caution">
    <text evidence="2">The sequence shown here is derived from an EMBL/GenBank/DDBJ whole genome shotgun (WGS) entry which is preliminary data.</text>
</comment>
<reference evidence="2 3" key="1">
    <citation type="submission" date="2023-07" db="EMBL/GenBank/DDBJ databases">
        <title>Sorghum-associated microbial communities from plants grown in Nebraska, USA.</title>
        <authorList>
            <person name="Schachtman D."/>
        </authorList>
    </citation>
    <scope>NUCLEOTIDE SEQUENCE [LARGE SCALE GENOMIC DNA]</scope>
    <source>
        <strain evidence="2 3">BE240</strain>
    </source>
</reference>